<gene>
    <name evidence="6" type="ORF">NLS_LOCUS10069</name>
</gene>
<dbReference type="OrthoDB" id="5826894at2759"/>
<dbReference type="InterPro" id="IPR038479">
    <property type="entry name" value="Transthyretin-like_sf"/>
</dbReference>
<evidence type="ECO:0000256" key="4">
    <source>
        <dbReference type="ARBA" id="ARBA00022729"/>
    </source>
</evidence>
<evidence type="ECO:0000256" key="1">
    <source>
        <dbReference type="ARBA" id="ARBA00004613"/>
    </source>
</evidence>
<evidence type="ECO:0008006" key="8">
    <source>
        <dbReference type="Google" id="ProtNLM"/>
    </source>
</evidence>
<feature type="chain" id="PRO_5018307225" description="Transthyretin-like family protein" evidence="5">
    <location>
        <begin position="16"/>
        <end position="133"/>
    </location>
</feature>
<proteinExistence type="inferred from homology"/>
<comment type="similarity">
    <text evidence="2">Belongs to the nematode transthyretin-like family.</text>
</comment>
<name>A0A3P7K6L0_LITSI</name>
<dbReference type="Proteomes" id="UP000277928">
    <property type="component" value="Unassembled WGS sequence"/>
</dbReference>
<protein>
    <recommendedName>
        <fullName evidence="8">Transthyretin-like family protein</fullName>
    </recommendedName>
</protein>
<dbReference type="Gene3D" id="2.60.40.3330">
    <property type="match status" value="1"/>
</dbReference>
<evidence type="ECO:0000256" key="3">
    <source>
        <dbReference type="ARBA" id="ARBA00022525"/>
    </source>
</evidence>
<reference evidence="6 7" key="1">
    <citation type="submission" date="2018-08" db="EMBL/GenBank/DDBJ databases">
        <authorList>
            <person name="Laetsch R D."/>
            <person name="Stevens L."/>
            <person name="Kumar S."/>
            <person name="Blaxter L. M."/>
        </authorList>
    </citation>
    <scope>NUCLEOTIDE SEQUENCE [LARGE SCALE GENOMIC DNA]</scope>
</reference>
<comment type="subcellular location">
    <subcellularLocation>
        <location evidence="1">Secreted</location>
    </subcellularLocation>
</comment>
<feature type="signal peptide" evidence="5">
    <location>
        <begin position="1"/>
        <end position="15"/>
    </location>
</feature>
<dbReference type="PANTHER" id="PTHR21700">
    <property type="entry name" value="TRANSTHYRETIN-LIKE FAMILY PROTEIN-RELATED"/>
    <property type="match status" value="1"/>
</dbReference>
<keyword evidence="7" id="KW-1185">Reference proteome</keyword>
<dbReference type="GO" id="GO:0009986">
    <property type="term" value="C:cell surface"/>
    <property type="evidence" value="ECO:0007669"/>
    <property type="project" value="InterPro"/>
</dbReference>
<evidence type="ECO:0000256" key="5">
    <source>
        <dbReference type="SAM" id="SignalP"/>
    </source>
</evidence>
<keyword evidence="3" id="KW-0964">Secreted</keyword>
<sequence>MQLLLLLLLPVYTYGLLGSKKNVTVAGEFMCGGSPYKGITVELWDDNTLNLDSKLGTTRTDGTGKFKIFGKTREIRDMKPYILAKHNCINGRVDVRCLYTDRFDVPKGHQGSMFNLGKVDLKSATKKRNTKCI</sequence>
<accession>A0A3P7K6L0</accession>
<dbReference type="AlphaFoldDB" id="A0A3P7K6L0"/>
<evidence type="ECO:0000313" key="7">
    <source>
        <dbReference type="Proteomes" id="UP000277928"/>
    </source>
</evidence>
<dbReference type="GO" id="GO:0005576">
    <property type="term" value="C:extracellular region"/>
    <property type="evidence" value="ECO:0007669"/>
    <property type="project" value="UniProtKB-SubCell"/>
</dbReference>
<evidence type="ECO:0000256" key="2">
    <source>
        <dbReference type="ARBA" id="ARBA00010112"/>
    </source>
</evidence>
<dbReference type="Pfam" id="PF01060">
    <property type="entry name" value="TTR-52"/>
    <property type="match status" value="1"/>
</dbReference>
<evidence type="ECO:0000313" key="6">
    <source>
        <dbReference type="EMBL" id="VDM93152.1"/>
    </source>
</evidence>
<keyword evidence="4 5" id="KW-0732">Signal</keyword>
<dbReference type="OMA" id="KHNCING"/>
<organism evidence="6 7">
    <name type="scientific">Litomosoides sigmodontis</name>
    <name type="common">Filarial nematode worm</name>
    <dbReference type="NCBI Taxonomy" id="42156"/>
    <lineage>
        <taxon>Eukaryota</taxon>
        <taxon>Metazoa</taxon>
        <taxon>Ecdysozoa</taxon>
        <taxon>Nematoda</taxon>
        <taxon>Chromadorea</taxon>
        <taxon>Rhabditida</taxon>
        <taxon>Spirurina</taxon>
        <taxon>Spiruromorpha</taxon>
        <taxon>Filarioidea</taxon>
        <taxon>Onchocercidae</taxon>
        <taxon>Litomosoides</taxon>
    </lineage>
</organism>
<dbReference type="InterPro" id="IPR001534">
    <property type="entry name" value="Transthyretin-like"/>
</dbReference>
<dbReference type="EMBL" id="UYRX01002392">
    <property type="protein sequence ID" value="VDM93152.1"/>
    <property type="molecule type" value="Genomic_DNA"/>
</dbReference>